<dbReference type="Proteomes" id="UP000006757">
    <property type="component" value="Unassembled WGS sequence"/>
</dbReference>
<dbReference type="STRING" id="1220162.K1VHJ7"/>
<name>K1VHJ7_TRIAC</name>
<dbReference type="PROSITE" id="PS01002">
    <property type="entry name" value="TCTP_1"/>
    <property type="match status" value="1"/>
</dbReference>
<dbReference type="GO" id="GO:0005509">
    <property type="term" value="F:calcium ion binding"/>
    <property type="evidence" value="ECO:0007669"/>
    <property type="project" value="TreeGrafter"/>
</dbReference>
<dbReference type="AlphaFoldDB" id="K1VHJ7"/>
<dbReference type="PROSITE" id="PS51797">
    <property type="entry name" value="TCTP_3"/>
    <property type="match status" value="1"/>
</dbReference>
<dbReference type="GO" id="GO:0005737">
    <property type="term" value="C:cytoplasm"/>
    <property type="evidence" value="ECO:0007669"/>
    <property type="project" value="TreeGrafter"/>
</dbReference>
<dbReference type="eggNOG" id="KOG1727">
    <property type="taxonomic scope" value="Eukaryota"/>
</dbReference>
<dbReference type="Pfam" id="PF00838">
    <property type="entry name" value="TCTP"/>
    <property type="match status" value="1"/>
</dbReference>
<reference evidence="4 5" key="1">
    <citation type="journal article" date="2012" name="Eukaryot. Cell">
        <title>Genome sequence of the Trichosporon asahii environmental strain CBS 8904.</title>
        <authorList>
            <person name="Yang R.Y."/>
            <person name="Li H.T."/>
            <person name="Zhu H."/>
            <person name="Zhou G.P."/>
            <person name="Wang M."/>
            <person name="Wang L."/>
        </authorList>
    </citation>
    <scope>NUCLEOTIDE SEQUENCE [LARGE SCALE GENOMIC DNA]</scope>
    <source>
        <strain evidence="4 5">CBS 8904</strain>
    </source>
</reference>
<dbReference type="PANTHER" id="PTHR11991:SF0">
    <property type="entry name" value="TRANSLATIONALLY-CONTROLLED TUMOR PROTEIN"/>
    <property type="match status" value="1"/>
</dbReference>
<dbReference type="OrthoDB" id="10248936at2759"/>
<evidence type="ECO:0000256" key="2">
    <source>
        <dbReference type="PROSITE-ProRule" id="PRU01133"/>
    </source>
</evidence>
<dbReference type="SUPFAM" id="SSF51316">
    <property type="entry name" value="Mss4-like"/>
    <property type="match status" value="1"/>
</dbReference>
<protein>
    <recommendedName>
        <fullName evidence="1">Translationally-controlled tumor protein homolog</fullName>
    </recommendedName>
</protein>
<dbReference type="InterPro" id="IPR018105">
    <property type="entry name" value="Translational_control_tumour_p"/>
</dbReference>
<keyword evidence="5" id="KW-1185">Reference proteome</keyword>
<dbReference type="InterPro" id="IPR011057">
    <property type="entry name" value="Mss4-like_sf"/>
</dbReference>
<accession>K1VHJ7</accession>
<dbReference type="HOGENOM" id="CLU_095877_0_0_1"/>
<evidence type="ECO:0000259" key="3">
    <source>
        <dbReference type="PROSITE" id="PS51797"/>
    </source>
</evidence>
<dbReference type="InterPro" id="IPR034737">
    <property type="entry name" value="TCTP"/>
</dbReference>
<dbReference type="InterPro" id="IPR018103">
    <property type="entry name" value="Translation_control_tumour_CS"/>
</dbReference>
<organism evidence="4 5">
    <name type="scientific">Trichosporon asahii var. asahii (strain CBS 8904)</name>
    <name type="common">Yeast</name>
    <dbReference type="NCBI Taxonomy" id="1220162"/>
    <lineage>
        <taxon>Eukaryota</taxon>
        <taxon>Fungi</taxon>
        <taxon>Dikarya</taxon>
        <taxon>Basidiomycota</taxon>
        <taxon>Agaricomycotina</taxon>
        <taxon>Tremellomycetes</taxon>
        <taxon>Trichosporonales</taxon>
        <taxon>Trichosporonaceae</taxon>
        <taxon>Trichosporon</taxon>
    </lineage>
</organism>
<proteinExistence type="inferred from homology"/>
<dbReference type="InterPro" id="IPR011323">
    <property type="entry name" value="Mss4/transl-control_tumour"/>
</dbReference>
<evidence type="ECO:0000313" key="4">
    <source>
        <dbReference type="EMBL" id="EKD03580.1"/>
    </source>
</evidence>
<dbReference type="EMBL" id="AMBO01000246">
    <property type="protein sequence ID" value="EKD03580.1"/>
    <property type="molecule type" value="Genomic_DNA"/>
</dbReference>
<dbReference type="PANTHER" id="PTHR11991">
    <property type="entry name" value="TRANSLATIONALLY CONTROLLED TUMOR PROTEIN-RELATED"/>
    <property type="match status" value="1"/>
</dbReference>
<comment type="caution">
    <text evidence="4">The sequence shown here is derived from an EMBL/GenBank/DDBJ whole genome shotgun (WGS) entry which is preliminary data.</text>
</comment>
<feature type="domain" description="TCTP" evidence="3">
    <location>
        <begin position="1"/>
        <end position="144"/>
    </location>
</feature>
<dbReference type="Gene3D" id="2.170.150.10">
    <property type="entry name" value="Metal Binding Protein, Guanine Nucleotide Exchange Factor, Chain A"/>
    <property type="match status" value="1"/>
</dbReference>
<dbReference type="InParanoid" id="K1VHJ7"/>
<evidence type="ECO:0000256" key="1">
    <source>
        <dbReference type="ARBA" id="ARBA00014759"/>
    </source>
</evidence>
<sequence>MILVKDGDVDIGANPSAEEAEEAMADGAEQVNNVVHSMRLQPSSFDKKPELISRHATSFLKLTSQSYLAYLKGYMKAVKAHLQEKNPERVEAFEKNAQTFAKKIIGNFKDYEFYVGESMNPDGMVALLNYREDGTTPYVSTSPK</sequence>
<dbReference type="PROSITE" id="PS01003">
    <property type="entry name" value="TCTP_2"/>
    <property type="match status" value="1"/>
</dbReference>
<dbReference type="FunCoup" id="K1VHJ7">
    <property type="interactions" value="439"/>
</dbReference>
<gene>
    <name evidence="4" type="ORF">A1Q2_02163</name>
</gene>
<evidence type="ECO:0000313" key="5">
    <source>
        <dbReference type="Proteomes" id="UP000006757"/>
    </source>
</evidence>
<comment type="similarity">
    <text evidence="2">Belongs to the TCTP family.</text>
</comment>